<dbReference type="GO" id="GO:1901136">
    <property type="term" value="P:carbohydrate derivative catabolic process"/>
    <property type="evidence" value="ECO:0007669"/>
    <property type="project" value="UniProtKB-ARBA"/>
</dbReference>
<proteinExistence type="inferred from homology"/>
<dbReference type="GO" id="GO:0004553">
    <property type="term" value="F:hydrolase activity, hydrolyzing O-glycosyl compounds"/>
    <property type="evidence" value="ECO:0007669"/>
    <property type="project" value="InterPro"/>
</dbReference>
<dbReference type="InterPro" id="IPR017853">
    <property type="entry name" value="GH"/>
</dbReference>
<dbReference type="InterPro" id="IPR018087">
    <property type="entry name" value="Glyco_hydro_5_CS"/>
</dbReference>
<evidence type="ECO:0000313" key="6">
    <source>
        <dbReference type="EMBL" id="MBN1574234.1"/>
    </source>
</evidence>
<dbReference type="PANTHER" id="PTHR31308">
    <property type="match status" value="1"/>
</dbReference>
<dbReference type="GO" id="GO:0016042">
    <property type="term" value="P:lipid catabolic process"/>
    <property type="evidence" value="ECO:0007669"/>
    <property type="project" value="UniProtKB-ARBA"/>
</dbReference>
<keyword evidence="3" id="KW-0326">Glycosidase</keyword>
<dbReference type="InterPro" id="IPR052066">
    <property type="entry name" value="Glycosphingolipid_Hydrolases"/>
</dbReference>
<dbReference type="PANTHER" id="PTHR31308:SF5">
    <property type="entry name" value="ERGOSTERYL-BETA-GLUCOSIDASE"/>
    <property type="match status" value="1"/>
</dbReference>
<organism evidence="6 7">
    <name type="scientific">Candidatus Zymogenus saltonus</name>
    <dbReference type="NCBI Taxonomy" id="2844893"/>
    <lineage>
        <taxon>Bacteria</taxon>
        <taxon>Deltaproteobacteria</taxon>
        <taxon>Candidatus Zymogenia</taxon>
        <taxon>Candidatus Zymogeniales</taxon>
        <taxon>Candidatus Zymogenaceae</taxon>
        <taxon>Candidatus Zymogenus</taxon>
    </lineage>
</organism>
<gene>
    <name evidence="6" type="ORF">JW984_13635</name>
</gene>
<dbReference type="InterPro" id="IPR001547">
    <property type="entry name" value="Glyco_hydro_5"/>
</dbReference>
<dbReference type="InterPro" id="IPR013780">
    <property type="entry name" value="Glyco_hydro_b"/>
</dbReference>
<feature type="domain" description="Glycoside hydrolase family 5" evidence="4">
    <location>
        <begin position="68"/>
        <end position="256"/>
    </location>
</feature>
<dbReference type="SUPFAM" id="SSF51445">
    <property type="entry name" value="(Trans)glycosidases"/>
    <property type="match status" value="1"/>
</dbReference>
<name>A0A9D8PPD5_9DELT</name>
<reference evidence="6" key="1">
    <citation type="journal article" date="2021" name="Environ. Microbiol.">
        <title>Genomic characterization of three novel Desulfobacterota classes expand the metabolic and phylogenetic diversity of the phylum.</title>
        <authorList>
            <person name="Murphy C.L."/>
            <person name="Biggerstaff J."/>
            <person name="Eichhorn A."/>
            <person name="Ewing E."/>
            <person name="Shahan R."/>
            <person name="Soriano D."/>
            <person name="Stewart S."/>
            <person name="VanMol K."/>
            <person name="Walker R."/>
            <person name="Walters P."/>
            <person name="Elshahed M.S."/>
            <person name="Youssef N.H."/>
        </authorList>
    </citation>
    <scope>NUCLEOTIDE SEQUENCE</scope>
    <source>
        <strain evidence="6">Zod_Metabat.24</strain>
    </source>
</reference>
<accession>A0A9D8PPD5</accession>
<reference evidence="6" key="2">
    <citation type="submission" date="2021-01" db="EMBL/GenBank/DDBJ databases">
        <authorList>
            <person name="Hahn C.R."/>
            <person name="Youssef N.H."/>
            <person name="Elshahed M."/>
        </authorList>
    </citation>
    <scope>NUCLEOTIDE SEQUENCE</scope>
    <source>
        <strain evidence="6">Zod_Metabat.24</strain>
    </source>
</reference>
<evidence type="ECO:0000313" key="7">
    <source>
        <dbReference type="Proteomes" id="UP000809273"/>
    </source>
</evidence>
<dbReference type="PROSITE" id="PS00659">
    <property type="entry name" value="GLYCOSYL_HYDROL_F5"/>
    <property type="match status" value="1"/>
</dbReference>
<sequence length="662" mass="75460">MSPKEQLSRLNIDGEWFVDEKGRKAILKGVNLGGDSKVPYPYGGTELPTDFSDHREVSFIGRPFPLEKAHEHLSRLRAWGFNVLRLLTTWEAVEHAGPGKYDEEYLDYYAEVCRLAGEHGLYVFVDFHQDVWSRMTGGDGAPCWLFEKVGIDYTKIPQADAAVVMQNLYDYGDPRPRQGENYPQMCWASNYDYPSNGIMWTLFFGGKDFAPDLKIDGVNVQDYMQGCYLNCLKEVGKRVKDLPNVLGFDTLNEPHYGWIESYLDDSIEAEGGEKKQVLGLVWKPIEALYCASGNSVKLPKMKISILRAGIAVEKVVTANPNGVSIWLEGRKDPFAAAGAWGVKRDGGYEILRNDFFRVVNGREVDFDRDYLFPFFHRVAEAVREINPEWLIFAEKPEERERYEREFVGDVPERMVNASHWYDIVTLATKLSLYPVKFDHRRNKLLFGGKRIQRMYEEQLGILKDASGRVRGKCPTLVGEFGLPYDLNGARAYKRWARGSRSPKIWRSHVMALDLMYNAMDALFLNSTQWNYTATNSNDLKIGDRWNQEDLSIFSEDQRDDPSDINSGGRALEGFVRPFPPFTQGTPIESRFDRRKGVYILRYTADTKIKAPTVVFVPRLQFPKGCSIDVEGPKGCEVTEDKEAQLFTITAGGDGETTVTIRR</sequence>
<dbReference type="Pfam" id="PF18564">
    <property type="entry name" value="Glyco_hydro_5_C"/>
    <property type="match status" value="1"/>
</dbReference>
<keyword evidence="2" id="KW-0378">Hydrolase</keyword>
<dbReference type="InterPro" id="IPR041036">
    <property type="entry name" value="GH5_C"/>
</dbReference>
<dbReference type="Gene3D" id="2.60.40.1180">
    <property type="entry name" value="Golgi alpha-mannosidase II"/>
    <property type="match status" value="1"/>
</dbReference>
<dbReference type="AlphaFoldDB" id="A0A9D8PPD5"/>
<dbReference type="Pfam" id="PF00150">
    <property type="entry name" value="Cellulase"/>
    <property type="match status" value="1"/>
</dbReference>
<evidence type="ECO:0000256" key="3">
    <source>
        <dbReference type="ARBA" id="ARBA00023295"/>
    </source>
</evidence>
<protein>
    <submittedName>
        <fullName evidence="6">Cellulase family glycosylhydrolase</fullName>
    </submittedName>
</protein>
<dbReference type="EMBL" id="JAFGIX010000070">
    <property type="protein sequence ID" value="MBN1574234.1"/>
    <property type="molecule type" value="Genomic_DNA"/>
</dbReference>
<comment type="caution">
    <text evidence="6">The sequence shown here is derived from an EMBL/GenBank/DDBJ whole genome shotgun (WGS) entry which is preliminary data.</text>
</comment>
<evidence type="ECO:0000259" key="5">
    <source>
        <dbReference type="Pfam" id="PF18564"/>
    </source>
</evidence>
<dbReference type="Proteomes" id="UP000809273">
    <property type="component" value="Unassembled WGS sequence"/>
</dbReference>
<feature type="domain" description="Glycoside hydrolase family 5 C-terminal" evidence="5">
    <location>
        <begin position="576"/>
        <end position="660"/>
    </location>
</feature>
<dbReference type="GO" id="GO:0000272">
    <property type="term" value="P:polysaccharide catabolic process"/>
    <property type="evidence" value="ECO:0007669"/>
    <property type="project" value="InterPro"/>
</dbReference>
<evidence type="ECO:0000259" key="4">
    <source>
        <dbReference type="Pfam" id="PF00150"/>
    </source>
</evidence>
<comment type="similarity">
    <text evidence="1">Belongs to the glycosyl hydrolase 5 (cellulase A) family.</text>
</comment>
<evidence type="ECO:0000256" key="2">
    <source>
        <dbReference type="ARBA" id="ARBA00022801"/>
    </source>
</evidence>
<dbReference type="Gene3D" id="3.20.20.80">
    <property type="entry name" value="Glycosidases"/>
    <property type="match status" value="2"/>
</dbReference>
<evidence type="ECO:0000256" key="1">
    <source>
        <dbReference type="ARBA" id="ARBA00005641"/>
    </source>
</evidence>